<feature type="signal peptide" evidence="1">
    <location>
        <begin position="1"/>
        <end position="23"/>
    </location>
</feature>
<evidence type="ECO:0000313" key="2">
    <source>
        <dbReference type="Proteomes" id="UP000093561"/>
    </source>
</evidence>
<evidence type="ECO:0000256" key="1">
    <source>
        <dbReference type="SAM" id="SignalP"/>
    </source>
</evidence>
<sequence length="227" mass="27022">MTKMNEKCVKELMLLLLFAVTYASLASNCEFWVEDDFYPFVIESEEAREEYCGLYEEENMSKNELMDVIRKWATKYGFLEEFDNYIDEQLRFEEIIYEIFEDKVNGTYASEKMKEALLEIACLIREKDISQQEIQTKIDGIVDNFNETEVIELSNLWLTISEEAMIEAQGKFENGNYTWEAVETDNFENELLFKKKVSAVERSQRQNVNHKSVIRYFIDRTDMFYNL</sequence>
<protein>
    <recommendedName>
        <fullName evidence="4">DUF148 domain-containing protein</fullName>
    </recommendedName>
</protein>
<reference evidence="2" key="2">
    <citation type="journal article" date="2016" name="Mol. Ecol.">
        <title>Population genomics of the filarial nematode parasite Wuchereria bancrofti from mosquitoes.</title>
        <authorList>
            <person name="Small S.T."/>
            <person name="Reimer L.J."/>
            <person name="Tisch D.J."/>
            <person name="King C.L."/>
            <person name="Christensen B.M."/>
            <person name="Siba P.M."/>
            <person name="Kazura J.W."/>
            <person name="Serre D."/>
            <person name="Zimmerman P.A."/>
        </authorList>
    </citation>
    <scope>NUCLEOTIDE SEQUENCE</scope>
    <source>
        <strain evidence="2">pt0022</strain>
    </source>
</reference>
<dbReference type="Proteomes" id="UP000093561">
    <property type="component" value="Unassembled WGS sequence"/>
</dbReference>
<reference evidence="3" key="3">
    <citation type="submission" date="2024-02" db="UniProtKB">
        <authorList>
            <consortium name="WormBaseParasite"/>
        </authorList>
    </citation>
    <scope>IDENTIFICATION</scope>
    <source>
        <strain evidence="3">pt0022</strain>
    </source>
</reference>
<name>A0AAF5Q453_WUCBA</name>
<reference evidence="2" key="1">
    <citation type="submission" date="2015-03" db="EMBL/GenBank/DDBJ databases">
        <title>Wuchereria bancrofti Genome Sequencing Papua New Guinea Strain.</title>
        <authorList>
            <person name="Small S.T."/>
            <person name="Serre D."/>
            <person name="Zimmerman P.A."/>
        </authorList>
    </citation>
    <scope>NUCLEOTIDE SEQUENCE [LARGE SCALE GENOMIC DNA]</scope>
    <source>
        <strain evidence="2">pt0022</strain>
    </source>
</reference>
<evidence type="ECO:0000313" key="3">
    <source>
        <dbReference type="WBParaSite" id="mrna-Wban_09899"/>
    </source>
</evidence>
<evidence type="ECO:0008006" key="4">
    <source>
        <dbReference type="Google" id="ProtNLM"/>
    </source>
</evidence>
<keyword evidence="1" id="KW-0732">Signal</keyword>
<accession>A0AAF5Q453</accession>
<dbReference type="AlphaFoldDB" id="A0AAF5Q453"/>
<feature type="chain" id="PRO_5042245673" description="DUF148 domain-containing protein" evidence="1">
    <location>
        <begin position="24"/>
        <end position="227"/>
    </location>
</feature>
<dbReference type="WBParaSite" id="mrna-Wban_09899">
    <property type="protein sequence ID" value="mrna-Wban_09899"/>
    <property type="gene ID" value="Wban_09899"/>
</dbReference>
<proteinExistence type="predicted"/>
<organism evidence="2 3">
    <name type="scientific">Wuchereria bancrofti</name>
    <dbReference type="NCBI Taxonomy" id="6293"/>
    <lineage>
        <taxon>Eukaryota</taxon>
        <taxon>Metazoa</taxon>
        <taxon>Ecdysozoa</taxon>
        <taxon>Nematoda</taxon>
        <taxon>Chromadorea</taxon>
        <taxon>Rhabditida</taxon>
        <taxon>Spirurina</taxon>
        <taxon>Spiruromorpha</taxon>
        <taxon>Filarioidea</taxon>
        <taxon>Onchocercidae</taxon>
        <taxon>Wuchereria</taxon>
    </lineage>
</organism>